<keyword evidence="6 8" id="KW-0675">Receptor</keyword>
<evidence type="ECO:0000256" key="2">
    <source>
        <dbReference type="ARBA" id="ARBA00022692"/>
    </source>
</evidence>
<feature type="transmembrane region" description="Helical" evidence="9">
    <location>
        <begin position="140"/>
        <end position="160"/>
    </location>
</feature>
<feature type="transmembrane region" description="Helical" evidence="9">
    <location>
        <begin position="20"/>
        <end position="44"/>
    </location>
</feature>
<name>A0A8C9S519_SCLFO</name>
<dbReference type="Ensembl" id="ENSSFOT00015024843.2">
    <property type="protein sequence ID" value="ENSSFOP00015024575.2"/>
    <property type="gene ID" value="ENSSFOG00015015806.2"/>
</dbReference>
<organism evidence="11 12">
    <name type="scientific">Scleropages formosus</name>
    <name type="common">Asian bonytongue</name>
    <name type="synonym">Osteoglossum formosum</name>
    <dbReference type="NCBI Taxonomy" id="113540"/>
    <lineage>
        <taxon>Eukaryota</taxon>
        <taxon>Metazoa</taxon>
        <taxon>Chordata</taxon>
        <taxon>Craniata</taxon>
        <taxon>Vertebrata</taxon>
        <taxon>Euteleostomi</taxon>
        <taxon>Actinopterygii</taxon>
        <taxon>Neopterygii</taxon>
        <taxon>Teleostei</taxon>
        <taxon>Osteoglossocephala</taxon>
        <taxon>Osteoglossomorpha</taxon>
        <taxon>Osteoglossiformes</taxon>
        <taxon>Osteoglossidae</taxon>
        <taxon>Scleropages</taxon>
    </lineage>
</organism>
<keyword evidence="2 8" id="KW-0812">Transmembrane</keyword>
<reference evidence="11 12" key="1">
    <citation type="submission" date="2019-04" db="EMBL/GenBank/DDBJ databases">
        <authorList>
            <consortium name="Wellcome Sanger Institute Data Sharing"/>
        </authorList>
    </citation>
    <scope>NUCLEOTIDE SEQUENCE [LARGE SCALE GENOMIC DNA]</scope>
</reference>
<evidence type="ECO:0000256" key="5">
    <source>
        <dbReference type="ARBA" id="ARBA00023136"/>
    </source>
</evidence>
<protein>
    <submittedName>
        <fullName evidence="11">12-(S)-hydroxy-5,8,10,14-eicosatetraenoic acid receptor-like</fullName>
    </submittedName>
</protein>
<reference evidence="11" key="3">
    <citation type="submission" date="2025-09" db="UniProtKB">
        <authorList>
            <consortium name="Ensembl"/>
        </authorList>
    </citation>
    <scope>IDENTIFICATION</scope>
</reference>
<evidence type="ECO:0000256" key="9">
    <source>
        <dbReference type="SAM" id="Phobius"/>
    </source>
</evidence>
<dbReference type="PRINTS" id="PR00237">
    <property type="entry name" value="GPCRRHODOPSN"/>
</dbReference>
<dbReference type="Proteomes" id="UP000694397">
    <property type="component" value="Chromosome 1"/>
</dbReference>
<evidence type="ECO:0000313" key="11">
    <source>
        <dbReference type="Ensembl" id="ENSSFOP00015024575.2"/>
    </source>
</evidence>
<sequence length="313" mass="36132">MNSSANDSKCEVANKSLYMNYSWIIILELILGLPLNFTALYTFIFRLRFYKANKNMVFLFNLVLADFLLLTCLPLKVYQFQRGKRCSESLVLCKAMFFTQFMNRGASIAFMTIITIDRYLSVVHPKKKNILKVVKKSPKFSIIVWLLLPLLAIPAMINTLKCDEGNRPDDDITDILRETVFFTKILVPFFILVFCTVRIVQRLQKKTVGEQAKLRRAVFAVTAVVVVYSICFLPHAASRIVLLVERSSEDPKDLETAAEVYEGIFSFSQIDCLLDTLVYCFYSSKFKNAYLSTFFPCFQTKYNKHNVNKIHLQ</sequence>
<evidence type="ECO:0000256" key="3">
    <source>
        <dbReference type="ARBA" id="ARBA00022989"/>
    </source>
</evidence>
<dbReference type="InterPro" id="IPR017452">
    <property type="entry name" value="GPCR_Rhodpsn_7TM"/>
</dbReference>
<evidence type="ECO:0000256" key="6">
    <source>
        <dbReference type="ARBA" id="ARBA00023170"/>
    </source>
</evidence>
<keyword evidence="12" id="KW-1185">Reference proteome</keyword>
<evidence type="ECO:0000313" key="12">
    <source>
        <dbReference type="Proteomes" id="UP000694397"/>
    </source>
</evidence>
<evidence type="ECO:0000256" key="1">
    <source>
        <dbReference type="ARBA" id="ARBA00004141"/>
    </source>
</evidence>
<dbReference type="OrthoDB" id="8895966at2759"/>
<feature type="domain" description="G-protein coupled receptors family 1 profile" evidence="10">
    <location>
        <begin position="35"/>
        <end position="279"/>
    </location>
</feature>
<evidence type="ECO:0000256" key="4">
    <source>
        <dbReference type="ARBA" id="ARBA00023040"/>
    </source>
</evidence>
<dbReference type="GO" id="GO:0004930">
    <property type="term" value="F:G protein-coupled receptor activity"/>
    <property type="evidence" value="ECO:0007669"/>
    <property type="project" value="UniProtKB-KW"/>
</dbReference>
<dbReference type="SUPFAM" id="SSF81321">
    <property type="entry name" value="Family A G protein-coupled receptor-like"/>
    <property type="match status" value="1"/>
</dbReference>
<reference evidence="11" key="2">
    <citation type="submission" date="2025-08" db="UniProtKB">
        <authorList>
            <consortium name="Ensembl"/>
        </authorList>
    </citation>
    <scope>IDENTIFICATION</scope>
</reference>
<gene>
    <name evidence="11" type="primary">gpr31</name>
</gene>
<comment type="similarity">
    <text evidence="8">Belongs to the G-protein coupled receptor 1 family.</text>
</comment>
<evidence type="ECO:0000256" key="8">
    <source>
        <dbReference type="RuleBase" id="RU000688"/>
    </source>
</evidence>
<keyword evidence="4 8" id="KW-0297">G-protein coupled receptor</keyword>
<dbReference type="PANTHER" id="PTHR46048:SF11">
    <property type="entry name" value="12-(S)-HYDROXY-5,8,10,14-EICOSATETRAENOIC ACID RECEPTOR"/>
    <property type="match status" value="1"/>
</dbReference>
<dbReference type="PROSITE" id="PS50262">
    <property type="entry name" value="G_PROTEIN_RECEP_F1_2"/>
    <property type="match status" value="1"/>
</dbReference>
<feature type="transmembrane region" description="Helical" evidence="9">
    <location>
        <begin position="217"/>
        <end position="237"/>
    </location>
</feature>
<dbReference type="AlphaFoldDB" id="A0A8C9S519"/>
<feature type="transmembrane region" description="Helical" evidence="9">
    <location>
        <begin position="180"/>
        <end position="197"/>
    </location>
</feature>
<dbReference type="PROSITE" id="PS00237">
    <property type="entry name" value="G_PROTEIN_RECEP_F1_1"/>
    <property type="match status" value="1"/>
</dbReference>
<feature type="transmembrane region" description="Helical" evidence="9">
    <location>
        <begin position="97"/>
        <end position="120"/>
    </location>
</feature>
<dbReference type="InterPro" id="IPR051893">
    <property type="entry name" value="HCARs"/>
</dbReference>
<dbReference type="PANTHER" id="PTHR46048">
    <property type="entry name" value="HYDROXYCARBOXYLIC ACID RECEPTOR 2"/>
    <property type="match status" value="1"/>
</dbReference>
<proteinExistence type="inferred from homology"/>
<dbReference type="Gene3D" id="1.20.1070.10">
    <property type="entry name" value="Rhodopsin 7-helix transmembrane proteins"/>
    <property type="match status" value="1"/>
</dbReference>
<keyword evidence="7 8" id="KW-0807">Transducer</keyword>
<accession>A0A8C9S519</accession>
<feature type="transmembrane region" description="Helical" evidence="9">
    <location>
        <begin position="56"/>
        <end position="77"/>
    </location>
</feature>
<comment type="subcellular location">
    <subcellularLocation>
        <location evidence="1">Membrane</location>
        <topology evidence="1">Multi-pass membrane protein</topology>
    </subcellularLocation>
</comment>
<keyword evidence="5 9" id="KW-0472">Membrane</keyword>
<evidence type="ECO:0000259" key="10">
    <source>
        <dbReference type="PROSITE" id="PS50262"/>
    </source>
</evidence>
<dbReference type="GeneTree" id="ENSGT01140000282516"/>
<keyword evidence="3 9" id="KW-1133">Transmembrane helix</keyword>
<dbReference type="GO" id="GO:0016020">
    <property type="term" value="C:membrane"/>
    <property type="evidence" value="ECO:0007669"/>
    <property type="project" value="UniProtKB-SubCell"/>
</dbReference>
<dbReference type="Pfam" id="PF00001">
    <property type="entry name" value="7tm_1"/>
    <property type="match status" value="1"/>
</dbReference>
<evidence type="ECO:0000256" key="7">
    <source>
        <dbReference type="ARBA" id="ARBA00023224"/>
    </source>
</evidence>
<dbReference type="InterPro" id="IPR000276">
    <property type="entry name" value="GPCR_Rhodpsn"/>
</dbReference>